<dbReference type="HOGENOM" id="CLU_823153_0_0_11"/>
<dbReference type="CDD" id="cd18809">
    <property type="entry name" value="SF1_C_RecD"/>
    <property type="match status" value="1"/>
</dbReference>
<dbReference type="EMBL" id="AP012052">
    <property type="protein sequence ID" value="BAJ73215.1"/>
    <property type="molecule type" value="Genomic_DNA"/>
</dbReference>
<dbReference type="KEGG" id="mts:MTES_0251"/>
<dbReference type="Proteomes" id="UP000008975">
    <property type="component" value="Chromosome"/>
</dbReference>
<dbReference type="InterPro" id="IPR027417">
    <property type="entry name" value="P-loop_NTPase"/>
</dbReference>
<gene>
    <name evidence="2" type="ordered locus">MTES_0251</name>
</gene>
<reference evidence="2 3" key="1">
    <citation type="journal article" date="2011" name="J. Bacteriol.">
        <title>Genome sequence of Microbacterium testaceum StLB037, an N-acylhomoserine lactone-degrading bacterium isolated from potato leaves.</title>
        <authorList>
            <person name="Morohoshi T."/>
            <person name="Wang W.-Z."/>
            <person name="Someya N."/>
            <person name="Ikeda T."/>
        </authorList>
    </citation>
    <scope>NUCLEOTIDE SEQUENCE [LARGE SCALE GENOMIC DNA]</scope>
    <source>
        <strain evidence="2 3">StLB037</strain>
    </source>
</reference>
<dbReference type="STRING" id="979556.MTES_0251"/>
<dbReference type="SUPFAM" id="SSF52540">
    <property type="entry name" value="P-loop containing nucleoside triphosphate hydrolases"/>
    <property type="match status" value="1"/>
</dbReference>
<dbReference type="Gene3D" id="3.40.50.300">
    <property type="entry name" value="P-loop containing nucleotide triphosphate hydrolases"/>
    <property type="match status" value="1"/>
</dbReference>
<sequence>MAEHLELGYAVTSHRAQGVTVDASHVLAGTSTIRENFYVAMTRGSHANHAYIATDRPDAAHDDIPSSATGRSIIAEILQHTGAQLSAHETIIAEQGNWTGVAQLAAEYETLAAAAQRDRWERLIQASGLTPEEADDAIASPAFGPLTAELRRAEADNHNVQSLLPALVRARAFGDADDIAAVLHHRVARATSRPSGAGRTRNTPRLIAGLIPEATGVIDREMADALTERQALIESRAHALLDAALADGQSWTAHLSRPPEHPQTRKAWRRCLLTVAAYRDRYAITGQLPLGSPAQSDTQRIDAGRASAALGRAQKLADPVRVPADPPIRPAPSRAQPRL</sequence>
<evidence type="ECO:0000256" key="1">
    <source>
        <dbReference type="SAM" id="MobiDB-lite"/>
    </source>
</evidence>
<organism evidence="2 3">
    <name type="scientific">Microbacterium testaceum (strain StLB037)</name>
    <dbReference type="NCBI Taxonomy" id="979556"/>
    <lineage>
        <taxon>Bacteria</taxon>
        <taxon>Bacillati</taxon>
        <taxon>Actinomycetota</taxon>
        <taxon>Actinomycetes</taxon>
        <taxon>Micrococcales</taxon>
        <taxon>Microbacteriaceae</taxon>
        <taxon>Microbacterium</taxon>
    </lineage>
</organism>
<dbReference type="OrthoDB" id="4524286at2"/>
<accession>E8N9G8</accession>
<reference key="2">
    <citation type="submission" date="2011-02" db="EMBL/GenBank/DDBJ databases">
        <title>Genome sequence of Microbacterium testaceum StLB037.</title>
        <authorList>
            <person name="Morohoshi T."/>
            <person name="Wang W.Z."/>
            <person name="Someya N."/>
            <person name="Ikeda T."/>
        </authorList>
    </citation>
    <scope>NUCLEOTIDE SEQUENCE</scope>
    <source>
        <strain>StLB037</strain>
    </source>
</reference>
<evidence type="ECO:0000313" key="2">
    <source>
        <dbReference type="EMBL" id="BAJ73215.1"/>
    </source>
</evidence>
<dbReference type="eggNOG" id="COG0507">
    <property type="taxonomic scope" value="Bacteria"/>
</dbReference>
<feature type="region of interest" description="Disordered" evidence="1">
    <location>
        <begin position="287"/>
        <end position="339"/>
    </location>
</feature>
<evidence type="ECO:0000313" key="3">
    <source>
        <dbReference type="Proteomes" id="UP000008975"/>
    </source>
</evidence>
<name>E8N9G8_MICTS</name>
<protein>
    <submittedName>
        <fullName evidence="2">Uncharacterized protein</fullName>
    </submittedName>
</protein>
<dbReference type="AlphaFoldDB" id="E8N9G8"/>
<dbReference type="RefSeq" id="WP_013583342.1">
    <property type="nucleotide sequence ID" value="NC_015125.1"/>
</dbReference>
<proteinExistence type="predicted"/>